<dbReference type="Proteomes" id="UP000034175">
    <property type="component" value="Unassembled WGS sequence"/>
</dbReference>
<dbReference type="AlphaFoldDB" id="A0A0G1S2D2"/>
<proteinExistence type="predicted"/>
<sequence>MTSDTPEKHLIGSESPRQREKVFVPRKGPRSIDTPAISHGVLVRDDGKEAEVLVREGSGQPKKEIYSARELEEFDRLNVTHSKALAYLFSAVNRETTKTMYGQRVDAVGSIRQSGAYQEAVGMINKISAGEPDCARVLTDYFTRGALESAKGHGINAGSLTELGIVLDQRTQELVHKIESAESQITELTRAKQVRGIAVPELQAKEGEILELHNEKAIMSDALRALEKVVEVFGIALFYDERSKDGKKQK</sequence>
<evidence type="ECO:0000256" key="1">
    <source>
        <dbReference type="SAM" id="MobiDB-lite"/>
    </source>
</evidence>
<evidence type="ECO:0000313" key="2">
    <source>
        <dbReference type="EMBL" id="KKU27370.1"/>
    </source>
</evidence>
<name>A0A0G1S2D2_9BACT</name>
<evidence type="ECO:0000313" key="3">
    <source>
        <dbReference type="Proteomes" id="UP000034175"/>
    </source>
</evidence>
<feature type="compositionally biased region" description="Basic and acidic residues" evidence="1">
    <location>
        <begin position="1"/>
        <end position="23"/>
    </location>
</feature>
<gene>
    <name evidence="2" type="ORF">UX39_C0001G0090</name>
</gene>
<comment type="caution">
    <text evidence="2">The sequence shown here is derived from an EMBL/GenBank/DDBJ whole genome shotgun (WGS) entry which is preliminary data.</text>
</comment>
<accession>A0A0G1S2D2</accession>
<protein>
    <submittedName>
        <fullName evidence="2">Uncharacterized protein</fullName>
    </submittedName>
</protein>
<reference evidence="2 3" key="1">
    <citation type="journal article" date="2015" name="Nature">
        <title>rRNA introns, odd ribosomes, and small enigmatic genomes across a large radiation of phyla.</title>
        <authorList>
            <person name="Brown C.T."/>
            <person name="Hug L.A."/>
            <person name="Thomas B.C."/>
            <person name="Sharon I."/>
            <person name="Castelle C.J."/>
            <person name="Singh A."/>
            <person name="Wilkins M.J."/>
            <person name="Williams K.H."/>
            <person name="Banfield J.F."/>
        </authorList>
    </citation>
    <scope>NUCLEOTIDE SEQUENCE [LARGE SCALE GENOMIC DNA]</scope>
</reference>
<feature type="region of interest" description="Disordered" evidence="1">
    <location>
        <begin position="1"/>
        <end position="35"/>
    </location>
</feature>
<dbReference type="EMBL" id="LCMA01000001">
    <property type="protein sequence ID" value="KKU27370.1"/>
    <property type="molecule type" value="Genomic_DNA"/>
</dbReference>
<organism evidence="2 3">
    <name type="scientific">Candidatus Magasanikbacteria bacterium GW2011_GWA2_46_17</name>
    <dbReference type="NCBI Taxonomy" id="1619042"/>
    <lineage>
        <taxon>Bacteria</taxon>
        <taxon>Candidatus Magasanikiibacteriota</taxon>
    </lineage>
</organism>